<evidence type="ECO:0000313" key="2">
    <source>
        <dbReference type="EMBL" id="GER91704.1"/>
    </source>
</evidence>
<proteinExistence type="predicted"/>
<dbReference type="EMBL" id="BKZW01000004">
    <property type="protein sequence ID" value="GER91704.1"/>
    <property type="molecule type" value="Genomic_DNA"/>
</dbReference>
<dbReference type="Gene3D" id="3.40.50.1820">
    <property type="entry name" value="alpha/beta hydrolase"/>
    <property type="match status" value="1"/>
</dbReference>
<feature type="domain" description="Thioesterase" evidence="1">
    <location>
        <begin position="1"/>
        <end position="170"/>
    </location>
</feature>
<protein>
    <recommendedName>
        <fullName evidence="1">Thioesterase domain-containing protein</fullName>
    </recommendedName>
</protein>
<name>A0A5J4KQQ8_9CHLR</name>
<sequence>MVAFEIARQLMRKGESVALLALLDSSLPPACQAEAGSCNAVVEQIDDQMVASILREEGALQISDEDLQRSSPQEQLTLAWKQARQTNLLPADTGFEQFKRIAYINCRNLLAVKQYQPAVYSGPMAFFRSSEVLELFAGQPNALTGGWERLCQAEITTHVVPGKHSEMVDEPYVRELARLLSLELSTQSQSVQIV</sequence>
<dbReference type="SUPFAM" id="SSF53474">
    <property type="entry name" value="alpha/beta-Hydrolases"/>
    <property type="match status" value="1"/>
</dbReference>
<evidence type="ECO:0000259" key="1">
    <source>
        <dbReference type="Pfam" id="PF00975"/>
    </source>
</evidence>
<gene>
    <name evidence="2" type="ORF">KDW_58660</name>
</gene>
<dbReference type="Proteomes" id="UP000326912">
    <property type="component" value="Unassembled WGS sequence"/>
</dbReference>
<evidence type="ECO:0000313" key="3">
    <source>
        <dbReference type="Proteomes" id="UP000326912"/>
    </source>
</evidence>
<dbReference type="InterPro" id="IPR001031">
    <property type="entry name" value="Thioesterase"/>
</dbReference>
<dbReference type="InterPro" id="IPR029058">
    <property type="entry name" value="AB_hydrolase_fold"/>
</dbReference>
<comment type="caution">
    <text evidence="2">The sequence shown here is derived from an EMBL/GenBank/DDBJ whole genome shotgun (WGS) entry which is preliminary data.</text>
</comment>
<dbReference type="AlphaFoldDB" id="A0A5J4KQQ8"/>
<accession>A0A5J4KQQ8</accession>
<reference evidence="2 3" key="1">
    <citation type="submission" date="2019-10" db="EMBL/GenBank/DDBJ databases">
        <title>Dictyobacter vulcani sp. nov., within the class Ktedonobacteria, isolated from soil of volcanic Mt. Zao.</title>
        <authorList>
            <person name="Zheng Y."/>
            <person name="Wang C.M."/>
            <person name="Sakai Y."/>
            <person name="Abe K."/>
            <person name="Yokota A."/>
            <person name="Yabe S."/>
        </authorList>
    </citation>
    <scope>NUCLEOTIDE SEQUENCE [LARGE SCALE GENOMIC DNA]</scope>
    <source>
        <strain evidence="2 3">W12</strain>
    </source>
</reference>
<dbReference type="RefSeq" id="WP_151759322.1">
    <property type="nucleotide sequence ID" value="NZ_BKZW01000004.1"/>
</dbReference>
<dbReference type="Pfam" id="PF00975">
    <property type="entry name" value="Thioesterase"/>
    <property type="match status" value="1"/>
</dbReference>
<organism evidence="2 3">
    <name type="scientific">Dictyobacter vulcani</name>
    <dbReference type="NCBI Taxonomy" id="2607529"/>
    <lineage>
        <taxon>Bacteria</taxon>
        <taxon>Bacillati</taxon>
        <taxon>Chloroflexota</taxon>
        <taxon>Ktedonobacteria</taxon>
        <taxon>Ktedonobacterales</taxon>
        <taxon>Dictyobacteraceae</taxon>
        <taxon>Dictyobacter</taxon>
    </lineage>
</organism>
<keyword evidence="3" id="KW-1185">Reference proteome</keyword>